<organism evidence="2 3">
    <name type="scientific">Rhodococcus baikonurensis</name>
    <dbReference type="NCBI Taxonomy" id="172041"/>
    <lineage>
        <taxon>Bacteria</taxon>
        <taxon>Bacillati</taxon>
        <taxon>Actinomycetota</taxon>
        <taxon>Actinomycetes</taxon>
        <taxon>Mycobacteriales</taxon>
        <taxon>Nocardiaceae</taxon>
        <taxon>Rhodococcus</taxon>
        <taxon>Rhodococcus erythropolis group</taxon>
    </lineage>
</organism>
<sequence length="169" mass="18041">MALITIGSLVQPGQVAEIDPYSPTALEDEYKSINPNVYSLALRDVGPAPKMFLAGTSSLPEFTASGIAPESLLKLPYRVRHAAAADPDRSSVQRLFETYADWPDATLECPGLREAVGRVQSWLSSPPKSAAPSESDGEDTWNAIFGDNGSGASSAPQPSAEGYLRRRGF</sequence>
<keyword evidence="3" id="KW-1185">Reference proteome</keyword>
<gene>
    <name evidence="2" type="ORF">ACFFQ6_25255</name>
</gene>
<feature type="compositionally biased region" description="Low complexity" evidence="1">
    <location>
        <begin position="123"/>
        <end position="134"/>
    </location>
</feature>
<comment type="caution">
    <text evidence="2">The sequence shown here is derived from an EMBL/GenBank/DDBJ whole genome shotgun (WGS) entry which is preliminary data.</text>
</comment>
<evidence type="ECO:0000313" key="2">
    <source>
        <dbReference type="EMBL" id="MFB9783017.1"/>
    </source>
</evidence>
<feature type="region of interest" description="Disordered" evidence="1">
    <location>
        <begin position="123"/>
        <end position="169"/>
    </location>
</feature>
<name>A0ABV5XN56_9NOCA</name>
<dbReference type="RefSeq" id="WP_378375786.1">
    <property type="nucleotide sequence ID" value="NZ_JBHMAS010000064.1"/>
</dbReference>
<proteinExistence type="predicted"/>
<protein>
    <submittedName>
        <fullName evidence="2">Uncharacterized protein</fullName>
    </submittedName>
</protein>
<dbReference type="Proteomes" id="UP001589587">
    <property type="component" value="Unassembled WGS sequence"/>
</dbReference>
<feature type="compositionally biased region" description="Low complexity" evidence="1">
    <location>
        <begin position="150"/>
        <end position="160"/>
    </location>
</feature>
<evidence type="ECO:0000256" key="1">
    <source>
        <dbReference type="SAM" id="MobiDB-lite"/>
    </source>
</evidence>
<dbReference type="EMBL" id="JBHMAS010000064">
    <property type="protein sequence ID" value="MFB9783017.1"/>
    <property type="molecule type" value="Genomic_DNA"/>
</dbReference>
<evidence type="ECO:0000313" key="3">
    <source>
        <dbReference type="Proteomes" id="UP001589587"/>
    </source>
</evidence>
<accession>A0ABV5XN56</accession>
<reference evidence="2 3" key="1">
    <citation type="submission" date="2024-09" db="EMBL/GenBank/DDBJ databases">
        <authorList>
            <person name="Sun Q."/>
            <person name="Mori K."/>
        </authorList>
    </citation>
    <scope>NUCLEOTIDE SEQUENCE [LARGE SCALE GENOMIC DNA]</scope>
    <source>
        <strain evidence="2 3">JCM 11411</strain>
    </source>
</reference>